<organism evidence="1">
    <name type="scientific">[Clostridium] nexile</name>
    <dbReference type="NCBI Taxonomy" id="29361"/>
    <lineage>
        <taxon>Bacteria</taxon>
        <taxon>Bacillati</taxon>
        <taxon>Bacillota</taxon>
        <taxon>Clostridia</taxon>
        <taxon>Lachnospirales</taxon>
        <taxon>Lachnospiraceae</taxon>
        <taxon>Tyzzerella</taxon>
    </lineage>
</organism>
<dbReference type="AlphaFoldDB" id="A0A6N2SRI5"/>
<proteinExistence type="predicted"/>
<name>A0A6N2SRI5_9FIRM</name>
<sequence length="55" mass="6763">MIIIIAEFDEESYTYLIGMLNKRYYQTEDTQELKKINQLYKILKFKSETWLSHIK</sequence>
<protein>
    <submittedName>
        <fullName evidence="1">Uncharacterized protein</fullName>
    </submittedName>
</protein>
<dbReference type="EMBL" id="CACRTG010000008">
    <property type="protein sequence ID" value="VYS95622.1"/>
    <property type="molecule type" value="Genomic_DNA"/>
</dbReference>
<evidence type="ECO:0000313" key="1">
    <source>
        <dbReference type="EMBL" id="VYS95622.1"/>
    </source>
</evidence>
<gene>
    <name evidence="1" type="ORF">CNLFYP112_01441</name>
</gene>
<accession>A0A6N2SRI5</accession>
<reference evidence="1" key="1">
    <citation type="submission" date="2019-11" db="EMBL/GenBank/DDBJ databases">
        <authorList>
            <person name="Feng L."/>
        </authorList>
    </citation>
    <scope>NUCLEOTIDE SEQUENCE</scope>
    <source>
        <strain evidence="1">CnexileLFYP112</strain>
    </source>
</reference>